<sequence>MFGMFYRRNKEEKEEVPEGLEDWEVARNVIQNVLNNNIEAAEQLCRDRKKSVQLEIAHCYTLFMNAMMTFEEENMTKACQALKELESKCAYNLSWFKAVKTRVFGSSEMGSPYDLLEQQIILADCHVCQAFLNMIMQDSTASYVKGGWLLKKAWSLYLSVYSNISVQYKKCFGSEINLVPPGRKIVVSKSIGFVQTCSERQSNTSMVHSISSMHPIAGSKESINISNIPDDDEQHHHYYDAPDVQTLKNIPESQNPTDIARLTRAVCFGYGLFHLCVSLLPPSVLRFISLIGFVGDRVAGLKSLEFARQGPDVRAPLATIALLWYYTIINPLLALEPGDIVSTIQCADIIMEDSKKEFANSALFYFFKGRIFRLKNEVNSAVGVYTAAINLSGQRELSLLCLHEVGWCRLMQLDFQSALHAFSQLKEQSRWSRVFYTYLSAVCCGCINEMHHVAHLTQILKQKSKMRFSQLDQLILHRLVFLMPTKTPHFYRLLAYEMLYLWNSMPGKEGLNSILNDIESNAKSLPSKKVMEPMVGLSALLAGVCLTYLNRDEEAVSMLASVRMSRIEEEKRYKSRADLHISAFALYEIGMICFKKKKMSDAKLVLDSIVSVYTNYDFEHRLKMKIQTTLKAIQDCEFS</sequence>
<name>A0A8I6RS28_CIMLE</name>
<dbReference type="Proteomes" id="UP000494040">
    <property type="component" value="Unassembled WGS sequence"/>
</dbReference>
<evidence type="ECO:0008006" key="3">
    <source>
        <dbReference type="Google" id="ProtNLM"/>
    </source>
</evidence>
<dbReference type="AlphaFoldDB" id="A0A8I6RS28"/>
<accession>A0A8I6RS28</accession>
<evidence type="ECO:0000313" key="1">
    <source>
        <dbReference type="EnsemblMetazoa" id="XP_014248576.1"/>
    </source>
</evidence>
<dbReference type="GO" id="GO:0060271">
    <property type="term" value="P:cilium assembly"/>
    <property type="evidence" value="ECO:0007669"/>
    <property type="project" value="TreeGrafter"/>
</dbReference>
<dbReference type="OrthoDB" id="2154985at2759"/>
<dbReference type="RefSeq" id="XP_014248576.1">
    <property type="nucleotide sequence ID" value="XM_014393090.2"/>
</dbReference>
<dbReference type="OMA" id="AFHSDIY"/>
<dbReference type="PANTHER" id="PTHR31859:SF1">
    <property type="entry name" value="TETRATRICOPEPTIDE REPEAT PROTEIN 39C"/>
    <property type="match status" value="1"/>
</dbReference>
<reference evidence="1" key="1">
    <citation type="submission" date="2022-01" db="UniProtKB">
        <authorList>
            <consortium name="EnsemblMetazoa"/>
        </authorList>
    </citation>
    <scope>IDENTIFICATION</scope>
</reference>
<evidence type="ECO:0000313" key="2">
    <source>
        <dbReference type="Proteomes" id="UP000494040"/>
    </source>
</evidence>
<dbReference type="PANTHER" id="PTHR31859">
    <property type="entry name" value="TETRATRICOPEPTIDE REPEAT PROTEIN 39 FAMILY MEMBER"/>
    <property type="match status" value="1"/>
</dbReference>
<dbReference type="GeneID" id="106666142"/>
<dbReference type="InterPro" id="IPR011990">
    <property type="entry name" value="TPR-like_helical_dom_sf"/>
</dbReference>
<dbReference type="EnsemblMetazoa" id="XM_014393090.2">
    <property type="protein sequence ID" value="XP_014248576.1"/>
    <property type="gene ID" value="LOC106666142"/>
</dbReference>
<dbReference type="SUPFAM" id="SSF48452">
    <property type="entry name" value="TPR-like"/>
    <property type="match status" value="1"/>
</dbReference>
<organism evidence="1 2">
    <name type="scientific">Cimex lectularius</name>
    <name type="common">Bed bug</name>
    <name type="synonym">Acanthia lectularia</name>
    <dbReference type="NCBI Taxonomy" id="79782"/>
    <lineage>
        <taxon>Eukaryota</taxon>
        <taxon>Metazoa</taxon>
        <taxon>Ecdysozoa</taxon>
        <taxon>Arthropoda</taxon>
        <taxon>Hexapoda</taxon>
        <taxon>Insecta</taxon>
        <taxon>Pterygota</taxon>
        <taxon>Neoptera</taxon>
        <taxon>Paraneoptera</taxon>
        <taxon>Hemiptera</taxon>
        <taxon>Heteroptera</taxon>
        <taxon>Panheteroptera</taxon>
        <taxon>Cimicomorpha</taxon>
        <taxon>Cimicidae</taxon>
        <taxon>Cimex</taxon>
    </lineage>
</organism>
<keyword evidence="2" id="KW-1185">Reference proteome</keyword>
<dbReference type="KEGG" id="clec:106666142"/>
<protein>
    <recommendedName>
        <fullName evidence="3">Tetratricopeptide repeat protein 39C</fullName>
    </recommendedName>
</protein>
<proteinExistence type="predicted"/>
<dbReference type="InterPro" id="IPR019412">
    <property type="entry name" value="IML2/TPR_39"/>
</dbReference>
<dbReference type="Pfam" id="PF10300">
    <property type="entry name" value="Iml2-TPR_39"/>
    <property type="match status" value="1"/>
</dbReference>